<evidence type="ECO:0000256" key="9">
    <source>
        <dbReference type="ARBA" id="ARBA00022618"/>
    </source>
</evidence>
<evidence type="ECO:0000256" key="14">
    <source>
        <dbReference type="ARBA" id="ARBA00023069"/>
    </source>
</evidence>
<organism evidence="26 27">
    <name type="scientific">Popillia japonica</name>
    <name type="common">Japanese beetle</name>
    <dbReference type="NCBI Taxonomy" id="7064"/>
    <lineage>
        <taxon>Eukaryota</taxon>
        <taxon>Metazoa</taxon>
        <taxon>Ecdysozoa</taxon>
        <taxon>Arthropoda</taxon>
        <taxon>Hexapoda</taxon>
        <taxon>Insecta</taxon>
        <taxon>Pterygota</taxon>
        <taxon>Neoptera</taxon>
        <taxon>Endopterygota</taxon>
        <taxon>Coleoptera</taxon>
        <taxon>Polyphaga</taxon>
        <taxon>Scarabaeiformia</taxon>
        <taxon>Scarabaeidae</taxon>
        <taxon>Rutelinae</taxon>
        <taxon>Popillia</taxon>
    </lineage>
</organism>
<evidence type="ECO:0000256" key="13">
    <source>
        <dbReference type="ARBA" id="ARBA00022840"/>
    </source>
</evidence>
<evidence type="ECO:0000256" key="17">
    <source>
        <dbReference type="ARBA" id="ARBA00023306"/>
    </source>
</evidence>
<evidence type="ECO:0000313" key="27">
    <source>
        <dbReference type="Proteomes" id="UP001458880"/>
    </source>
</evidence>
<dbReference type="GO" id="GO:0051301">
    <property type="term" value="P:cell division"/>
    <property type="evidence" value="ECO:0007669"/>
    <property type="project" value="UniProtKB-KW"/>
</dbReference>
<evidence type="ECO:0000256" key="7">
    <source>
        <dbReference type="ARBA" id="ARBA00022490"/>
    </source>
</evidence>
<keyword evidence="27" id="KW-1185">Reference proteome</keyword>
<feature type="domain" description="Protein kinase" evidence="25">
    <location>
        <begin position="4"/>
        <end position="288"/>
    </location>
</feature>
<keyword evidence="9" id="KW-0132">Cell division</keyword>
<reference evidence="26 27" key="1">
    <citation type="journal article" date="2024" name="BMC Genomics">
        <title>De novo assembly and annotation of Popillia japonica's genome with initial clues to its potential as an invasive pest.</title>
        <authorList>
            <person name="Cucini C."/>
            <person name="Boschi S."/>
            <person name="Funari R."/>
            <person name="Cardaioli E."/>
            <person name="Iannotti N."/>
            <person name="Marturano G."/>
            <person name="Paoli F."/>
            <person name="Bruttini M."/>
            <person name="Carapelli A."/>
            <person name="Frati F."/>
            <person name="Nardi F."/>
        </authorList>
    </citation>
    <scope>NUCLEOTIDE SEQUENCE [LARGE SCALE GENOMIC DNA]</scope>
    <source>
        <strain evidence="26">DMR45628</strain>
    </source>
</reference>
<evidence type="ECO:0000256" key="21">
    <source>
        <dbReference type="ARBA" id="ARBA00047811"/>
    </source>
</evidence>
<dbReference type="GO" id="GO:0005524">
    <property type="term" value="F:ATP binding"/>
    <property type="evidence" value="ECO:0007669"/>
    <property type="project" value="UniProtKB-UniRule"/>
</dbReference>
<dbReference type="FunFam" id="3.30.200.20:FF:000579">
    <property type="entry name" value="cyclin-dependent kinase 20"/>
    <property type="match status" value="1"/>
</dbReference>
<keyword evidence="7" id="KW-0963">Cytoplasm</keyword>
<evidence type="ECO:0000256" key="5">
    <source>
        <dbReference type="ARBA" id="ARBA00012425"/>
    </source>
</evidence>
<sequence length="331" mass="37663">MNEYQILGRIGQGAHGYVMKGLHKTKNKEVALKKVIIKSLDEGIPKNIMREILALRVLKFEYIVELLDVVPHGMGLVLVMEYLPSSLFNLLKDETYVLNMAQIKCYSKMLLLGVNFMHENSIMHRDLKPANLLITDNGVLKIADLGLARIYVKGESNRQYTHQVATRWYRAPELLYGSRMYTPSVDLWAVGCIIAEMLTRKPLFPGETDIEQLAIVLHTLGTPTEDTWPGLQELPDYNKISFSTAAGLDWKEILPGVDDDIINFIKGFIEYDHSKRLGAKEALNHTYFSISPVASDLGDMPKPKDIRNHFLEDAENFENFYSEFEQLINGL</sequence>
<dbReference type="FunFam" id="1.10.510.10:FF:000624">
    <property type="entry name" value="Mitogen-activated protein kinase"/>
    <property type="match status" value="1"/>
</dbReference>
<gene>
    <name evidence="26" type="ORF">QE152_g29792</name>
</gene>
<dbReference type="GO" id="GO:0004693">
    <property type="term" value="F:cyclin-dependent protein serine/threonine kinase activity"/>
    <property type="evidence" value="ECO:0007669"/>
    <property type="project" value="UniProtKB-EC"/>
</dbReference>
<dbReference type="GO" id="GO:0005737">
    <property type="term" value="C:cytoplasm"/>
    <property type="evidence" value="ECO:0007669"/>
    <property type="project" value="UniProtKB-SubCell"/>
</dbReference>
<evidence type="ECO:0000256" key="16">
    <source>
        <dbReference type="ARBA" id="ARBA00023273"/>
    </source>
</evidence>
<dbReference type="PROSITE" id="PS50011">
    <property type="entry name" value="PROTEIN_KINASE_DOM"/>
    <property type="match status" value="1"/>
</dbReference>
<keyword evidence="11 23" id="KW-0547">Nucleotide-binding</keyword>
<evidence type="ECO:0000256" key="20">
    <source>
        <dbReference type="ARBA" id="ARBA00035723"/>
    </source>
</evidence>
<evidence type="ECO:0000256" key="19">
    <source>
        <dbReference type="ARBA" id="ARBA00035720"/>
    </source>
</evidence>
<dbReference type="PANTHER" id="PTHR24056:SF171">
    <property type="entry name" value="CYCLIN-DEPENDENT KINASE 20"/>
    <property type="match status" value="1"/>
</dbReference>
<dbReference type="Gene3D" id="3.30.200.20">
    <property type="entry name" value="Phosphorylase Kinase, domain 1"/>
    <property type="match status" value="1"/>
</dbReference>
<keyword evidence="16" id="KW-0966">Cell projection</keyword>
<keyword evidence="14" id="KW-0969">Cilium</keyword>
<evidence type="ECO:0000256" key="22">
    <source>
        <dbReference type="ARBA" id="ARBA00048367"/>
    </source>
</evidence>
<dbReference type="Proteomes" id="UP001458880">
    <property type="component" value="Unassembled WGS sequence"/>
</dbReference>
<evidence type="ECO:0000256" key="3">
    <source>
        <dbReference type="ARBA" id="ARBA00004496"/>
    </source>
</evidence>
<comment type="catalytic activity">
    <reaction evidence="21">
        <text>L-threonyl-[protein] + ATP = O-phospho-L-threonyl-[protein] + ADP + H(+)</text>
        <dbReference type="Rhea" id="RHEA:46608"/>
        <dbReference type="Rhea" id="RHEA-COMP:11060"/>
        <dbReference type="Rhea" id="RHEA-COMP:11605"/>
        <dbReference type="ChEBI" id="CHEBI:15378"/>
        <dbReference type="ChEBI" id="CHEBI:30013"/>
        <dbReference type="ChEBI" id="CHEBI:30616"/>
        <dbReference type="ChEBI" id="CHEBI:61977"/>
        <dbReference type="ChEBI" id="CHEBI:456216"/>
        <dbReference type="EC" id="2.7.11.22"/>
    </reaction>
</comment>
<comment type="caution">
    <text evidence="26">The sequence shown here is derived from an EMBL/GenBank/DDBJ whole genome shotgun (WGS) entry which is preliminary data.</text>
</comment>
<keyword evidence="12 26" id="KW-0418">Kinase</keyword>
<feature type="binding site" evidence="23">
    <location>
        <position position="38"/>
    </location>
    <ligand>
        <name>ATP</name>
        <dbReference type="ChEBI" id="CHEBI:30616"/>
    </ligand>
</feature>
<dbReference type="AlphaFoldDB" id="A0AAW1JGG7"/>
<accession>A0AAW1JGG7</accession>
<keyword evidence="6" id="KW-0217">Developmental protein</keyword>
<evidence type="ECO:0000259" key="25">
    <source>
        <dbReference type="PROSITE" id="PS50011"/>
    </source>
</evidence>
<evidence type="ECO:0000256" key="4">
    <source>
        <dbReference type="ARBA" id="ARBA00006485"/>
    </source>
</evidence>
<dbReference type="SUPFAM" id="SSF56112">
    <property type="entry name" value="Protein kinase-like (PK-like)"/>
    <property type="match status" value="1"/>
</dbReference>
<dbReference type="PROSITE" id="PS00108">
    <property type="entry name" value="PROTEIN_KINASE_ST"/>
    <property type="match status" value="1"/>
</dbReference>
<dbReference type="GO" id="GO:0005929">
    <property type="term" value="C:cilium"/>
    <property type="evidence" value="ECO:0007669"/>
    <property type="project" value="UniProtKB-SubCell"/>
</dbReference>
<dbReference type="InterPro" id="IPR050108">
    <property type="entry name" value="CDK"/>
</dbReference>
<keyword evidence="8 24" id="KW-0723">Serine/threonine-protein kinase</keyword>
<keyword evidence="15" id="KW-0539">Nucleus</keyword>
<evidence type="ECO:0000256" key="18">
    <source>
        <dbReference type="ARBA" id="ARBA00035711"/>
    </source>
</evidence>
<evidence type="ECO:0000256" key="10">
    <source>
        <dbReference type="ARBA" id="ARBA00022679"/>
    </source>
</evidence>
<dbReference type="EC" id="2.7.11.22" evidence="5"/>
<dbReference type="InterPro" id="IPR048002">
    <property type="entry name" value="CDK20-like_STKc"/>
</dbReference>
<keyword evidence="13 23" id="KW-0067">ATP-binding</keyword>
<evidence type="ECO:0000256" key="15">
    <source>
        <dbReference type="ARBA" id="ARBA00023242"/>
    </source>
</evidence>
<dbReference type="InterPro" id="IPR011009">
    <property type="entry name" value="Kinase-like_dom_sf"/>
</dbReference>
<protein>
    <recommendedName>
        <fullName evidence="18">Cyclin-dependent kinase 20</fullName>
        <ecNumber evidence="5">2.7.11.22</ecNumber>
    </recommendedName>
    <alternativeName>
        <fullName evidence="19">Cell cycle-related kinase</fullName>
    </alternativeName>
    <alternativeName>
        <fullName evidence="20">Cell division protein kinase 20</fullName>
    </alternativeName>
</protein>
<dbReference type="GO" id="GO:0005634">
    <property type="term" value="C:nucleus"/>
    <property type="evidence" value="ECO:0007669"/>
    <property type="project" value="UniProtKB-SubCell"/>
</dbReference>
<dbReference type="SMART" id="SM00220">
    <property type="entry name" value="S_TKc"/>
    <property type="match status" value="1"/>
</dbReference>
<dbReference type="PROSITE" id="PS00107">
    <property type="entry name" value="PROTEIN_KINASE_ATP"/>
    <property type="match status" value="1"/>
</dbReference>
<evidence type="ECO:0000256" key="12">
    <source>
        <dbReference type="ARBA" id="ARBA00022777"/>
    </source>
</evidence>
<evidence type="ECO:0000313" key="26">
    <source>
        <dbReference type="EMBL" id="KAK9702687.1"/>
    </source>
</evidence>
<comment type="catalytic activity">
    <reaction evidence="22">
        <text>L-seryl-[protein] + ATP = O-phospho-L-seryl-[protein] + ADP + H(+)</text>
        <dbReference type="Rhea" id="RHEA:17989"/>
        <dbReference type="Rhea" id="RHEA-COMP:9863"/>
        <dbReference type="Rhea" id="RHEA-COMP:11604"/>
        <dbReference type="ChEBI" id="CHEBI:15378"/>
        <dbReference type="ChEBI" id="CHEBI:29999"/>
        <dbReference type="ChEBI" id="CHEBI:30616"/>
        <dbReference type="ChEBI" id="CHEBI:83421"/>
        <dbReference type="ChEBI" id="CHEBI:456216"/>
        <dbReference type="EC" id="2.7.11.22"/>
    </reaction>
</comment>
<dbReference type="Pfam" id="PF00069">
    <property type="entry name" value="Pkinase"/>
    <property type="match status" value="1"/>
</dbReference>
<dbReference type="EMBL" id="JASPKY010000386">
    <property type="protein sequence ID" value="KAK9702687.1"/>
    <property type="molecule type" value="Genomic_DNA"/>
</dbReference>
<evidence type="ECO:0000256" key="6">
    <source>
        <dbReference type="ARBA" id="ARBA00022473"/>
    </source>
</evidence>
<keyword evidence="17" id="KW-0131">Cell cycle</keyword>
<evidence type="ECO:0000256" key="8">
    <source>
        <dbReference type="ARBA" id="ARBA00022527"/>
    </source>
</evidence>
<evidence type="ECO:0000256" key="1">
    <source>
        <dbReference type="ARBA" id="ARBA00004123"/>
    </source>
</evidence>
<comment type="similarity">
    <text evidence="4">Belongs to the protein kinase superfamily. CMGC Ser/Thr protein kinase family. CDC2/CDKX subfamily.</text>
</comment>
<evidence type="ECO:0000256" key="2">
    <source>
        <dbReference type="ARBA" id="ARBA00004138"/>
    </source>
</evidence>
<dbReference type="CDD" id="cd07832">
    <property type="entry name" value="STKc_CCRK"/>
    <property type="match status" value="1"/>
</dbReference>
<dbReference type="InterPro" id="IPR008271">
    <property type="entry name" value="Ser/Thr_kinase_AS"/>
</dbReference>
<dbReference type="Gene3D" id="1.10.510.10">
    <property type="entry name" value="Transferase(Phosphotransferase) domain 1"/>
    <property type="match status" value="1"/>
</dbReference>
<proteinExistence type="inferred from homology"/>
<evidence type="ECO:0000256" key="23">
    <source>
        <dbReference type="PROSITE-ProRule" id="PRU10141"/>
    </source>
</evidence>
<name>A0AAW1JGG7_POPJA</name>
<dbReference type="InterPro" id="IPR017441">
    <property type="entry name" value="Protein_kinase_ATP_BS"/>
</dbReference>
<evidence type="ECO:0000256" key="11">
    <source>
        <dbReference type="ARBA" id="ARBA00022741"/>
    </source>
</evidence>
<comment type="subcellular location">
    <subcellularLocation>
        <location evidence="2">Cell projection</location>
        <location evidence="2">Cilium</location>
    </subcellularLocation>
    <subcellularLocation>
        <location evidence="3">Cytoplasm</location>
    </subcellularLocation>
    <subcellularLocation>
        <location evidence="1">Nucleus</location>
    </subcellularLocation>
</comment>
<dbReference type="PANTHER" id="PTHR24056">
    <property type="entry name" value="CELL DIVISION PROTEIN KINASE"/>
    <property type="match status" value="1"/>
</dbReference>
<evidence type="ECO:0000256" key="24">
    <source>
        <dbReference type="RuleBase" id="RU000304"/>
    </source>
</evidence>
<keyword evidence="10" id="KW-0808">Transferase</keyword>
<dbReference type="InterPro" id="IPR000719">
    <property type="entry name" value="Prot_kinase_dom"/>
</dbReference>